<keyword evidence="3 9" id="KW-0479">Metal-binding</keyword>
<organism evidence="10 11">
    <name type="scientific">Nonomuraea africana</name>
    <dbReference type="NCBI Taxonomy" id="46171"/>
    <lineage>
        <taxon>Bacteria</taxon>
        <taxon>Bacillati</taxon>
        <taxon>Actinomycetota</taxon>
        <taxon>Actinomycetes</taxon>
        <taxon>Streptosporangiales</taxon>
        <taxon>Streptosporangiaceae</taxon>
        <taxon>Nonomuraea</taxon>
    </lineage>
</organism>
<comment type="caution">
    <text evidence="10">The sequence shown here is derived from an EMBL/GenBank/DDBJ whole genome shotgun (WGS) entry which is preliminary data.</text>
</comment>
<feature type="active site" description="Proton donor/acceptor" evidence="9">
    <location>
        <position position="187"/>
    </location>
</feature>
<evidence type="ECO:0000313" key="11">
    <source>
        <dbReference type="Proteomes" id="UP000661607"/>
    </source>
</evidence>
<keyword evidence="2 9" id="KW-0645">Protease</keyword>
<keyword evidence="4 9" id="KW-0378">Hydrolase</keyword>
<evidence type="ECO:0000256" key="7">
    <source>
        <dbReference type="ARBA" id="ARBA00023049"/>
    </source>
</evidence>
<dbReference type="InterPro" id="IPR000755">
    <property type="entry name" value="A_A_dipeptidase"/>
</dbReference>
<dbReference type="HAMAP" id="MF_01924">
    <property type="entry name" value="A_A_dipeptidase"/>
    <property type="match status" value="1"/>
</dbReference>
<comment type="catalytic activity">
    <reaction evidence="1 9">
        <text>D-alanyl-D-alanine + H2O = 2 D-alanine</text>
        <dbReference type="Rhea" id="RHEA:20661"/>
        <dbReference type="ChEBI" id="CHEBI:15377"/>
        <dbReference type="ChEBI" id="CHEBI:57416"/>
        <dbReference type="ChEBI" id="CHEBI:57822"/>
        <dbReference type="EC" id="3.4.13.22"/>
    </reaction>
</comment>
<keyword evidence="8" id="KW-0961">Cell wall biogenesis/degradation</keyword>
<dbReference type="RefSeq" id="WP_192777861.1">
    <property type="nucleotide sequence ID" value="NZ_BAAASY010000006.1"/>
</dbReference>
<evidence type="ECO:0000256" key="3">
    <source>
        <dbReference type="ARBA" id="ARBA00022723"/>
    </source>
</evidence>
<feature type="binding site" evidence="9">
    <location>
        <position position="190"/>
    </location>
    <ligand>
        <name>Zn(2+)</name>
        <dbReference type="ChEBI" id="CHEBI:29105"/>
        <note>catalytic</note>
    </ligand>
</feature>
<keyword evidence="11" id="KW-1185">Reference proteome</keyword>
<feature type="site" description="Transition state stabilizer" evidence="9">
    <location>
        <position position="72"/>
    </location>
</feature>
<evidence type="ECO:0000256" key="5">
    <source>
        <dbReference type="ARBA" id="ARBA00022833"/>
    </source>
</evidence>
<dbReference type="Gene3D" id="3.30.1380.10">
    <property type="match status" value="1"/>
</dbReference>
<evidence type="ECO:0000256" key="1">
    <source>
        <dbReference type="ARBA" id="ARBA00001362"/>
    </source>
</evidence>
<evidence type="ECO:0000256" key="2">
    <source>
        <dbReference type="ARBA" id="ARBA00022670"/>
    </source>
</evidence>
<feature type="binding site" evidence="9">
    <location>
        <position position="127"/>
    </location>
    <ligand>
        <name>Zn(2+)</name>
        <dbReference type="ChEBI" id="CHEBI:29105"/>
        <note>catalytic</note>
    </ligand>
</feature>
<dbReference type="EC" id="3.4.13.22" evidence="9"/>
<gene>
    <name evidence="10" type="ORF">H4W81_006033</name>
</gene>
<evidence type="ECO:0000313" key="10">
    <source>
        <dbReference type="EMBL" id="MBE1563254.1"/>
    </source>
</evidence>
<dbReference type="Proteomes" id="UP000661607">
    <property type="component" value="Unassembled WGS sequence"/>
</dbReference>
<dbReference type="Pfam" id="PF01427">
    <property type="entry name" value="Peptidase_M15"/>
    <property type="match status" value="1"/>
</dbReference>
<dbReference type="EMBL" id="JADBEF010000001">
    <property type="protein sequence ID" value="MBE1563254.1"/>
    <property type="molecule type" value="Genomic_DNA"/>
</dbReference>
<proteinExistence type="inferred from homology"/>
<protein>
    <recommendedName>
        <fullName evidence="9">D-alanyl-D-alanine dipeptidase</fullName>
        <shortName evidence="9">D-Ala-D-Ala dipeptidase</shortName>
        <ecNumber evidence="9">3.4.13.22</ecNumber>
    </recommendedName>
</protein>
<keyword evidence="5 9" id="KW-0862">Zinc</keyword>
<dbReference type="GO" id="GO:0160237">
    <property type="term" value="F:D-Ala-D-Ala dipeptidase activity"/>
    <property type="evidence" value="ECO:0007669"/>
    <property type="project" value="UniProtKB-EC"/>
</dbReference>
<keyword evidence="7 9" id="KW-0482">Metalloprotease</keyword>
<comment type="similarity">
    <text evidence="9">Belongs to the peptidase M15D family.</text>
</comment>
<dbReference type="InterPro" id="IPR009045">
    <property type="entry name" value="Zn_M74/Hedgehog-like"/>
</dbReference>
<dbReference type="PANTHER" id="PTHR43126">
    <property type="entry name" value="D-ALANYL-D-ALANINE DIPEPTIDASE"/>
    <property type="match status" value="1"/>
</dbReference>
<evidence type="ECO:0000256" key="4">
    <source>
        <dbReference type="ARBA" id="ARBA00022801"/>
    </source>
</evidence>
<feature type="binding site" evidence="9">
    <location>
        <position position="120"/>
    </location>
    <ligand>
        <name>Zn(2+)</name>
        <dbReference type="ChEBI" id="CHEBI:29105"/>
        <note>catalytic</note>
    </ligand>
</feature>
<name>A0ABR9KMK8_9ACTN</name>
<sequence>MTAVEFEHVVIRENGDALVDLRDYPFDLCPAYFHRGLSPTSAMYLRRAVADMLLDIQRDLAPLTFRIWDGYRPRSVQSNIYLDYLATLRTAHPEKEEAELRKEAEIFVTEPANPRRIPPHSTGGAVDLTLVDRAGHELDLGTPFDHFGPESAALYFEEHAGSPRVRDNRRRLRDAMIGAGFRCDADEWWHFDFGSQIWAAHHNQPEACYGEIDERDLRPS</sequence>
<evidence type="ECO:0000256" key="8">
    <source>
        <dbReference type="ARBA" id="ARBA00023316"/>
    </source>
</evidence>
<dbReference type="SUPFAM" id="SSF55166">
    <property type="entry name" value="Hedgehog/DD-peptidase"/>
    <property type="match status" value="1"/>
</dbReference>
<reference evidence="10 11" key="1">
    <citation type="submission" date="2020-10" db="EMBL/GenBank/DDBJ databases">
        <title>Sequencing the genomes of 1000 actinobacteria strains.</title>
        <authorList>
            <person name="Klenk H.-P."/>
        </authorList>
    </citation>
    <scope>NUCLEOTIDE SEQUENCE [LARGE SCALE GENOMIC DNA]</scope>
    <source>
        <strain evidence="10 11">DSM 43748</strain>
    </source>
</reference>
<keyword evidence="6 9" id="KW-0224">Dipeptidase</keyword>
<evidence type="ECO:0000256" key="9">
    <source>
        <dbReference type="HAMAP-Rule" id="MF_01924"/>
    </source>
</evidence>
<comment type="cofactor">
    <cofactor evidence="9">
        <name>Zn(2+)</name>
        <dbReference type="ChEBI" id="CHEBI:29105"/>
    </cofactor>
    <text evidence="9">Binds 1 zinc ion per subunit.</text>
</comment>
<comment type="function">
    <text evidence="9">Catalyzes hydrolysis of the D-alanyl-D-alanine dipeptide.</text>
</comment>
<accession>A0ABR9KMK8</accession>
<evidence type="ECO:0000256" key="6">
    <source>
        <dbReference type="ARBA" id="ARBA00022997"/>
    </source>
</evidence>